<gene>
    <name evidence="2" type="ORF">J3U87_04450</name>
</gene>
<name>A0A8A4TQ66_SULCO</name>
<evidence type="ECO:0000313" key="3">
    <source>
        <dbReference type="Proteomes" id="UP000663929"/>
    </source>
</evidence>
<evidence type="ECO:0000313" key="2">
    <source>
        <dbReference type="EMBL" id="QTD51700.1"/>
    </source>
</evidence>
<keyword evidence="3" id="KW-1185">Reference proteome</keyword>
<reference evidence="2" key="1">
    <citation type="submission" date="2021-03" db="EMBL/GenBank/DDBJ databases">
        <title>Acanthopleuribacteraceae sp. M133.</title>
        <authorList>
            <person name="Wang G."/>
        </authorList>
    </citation>
    <scope>NUCLEOTIDE SEQUENCE</scope>
    <source>
        <strain evidence="2">M133</strain>
    </source>
</reference>
<feature type="signal peptide" evidence="1">
    <location>
        <begin position="1"/>
        <end position="23"/>
    </location>
</feature>
<proteinExistence type="predicted"/>
<sequence length="191" mass="21059">MKRTRSISSSLMWVLLFGVTAMAGEGAPGSAESGTATAKAGPFGLLDRLVGEWRGLGVFPDRKGYIHKTYAFELGRKYLVERTIDMWPPKEPSPDFHIHRDISFFYLDGGQIKVKSFHGEGFVWNAEVTLGEAGESFVIETRSVEGGPPGFRARVSYTFKGPDSLEAVFALGMPGQPLKVLENLTLKRMSR</sequence>
<evidence type="ECO:0008006" key="4">
    <source>
        <dbReference type="Google" id="ProtNLM"/>
    </source>
</evidence>
<protein>
    <recommendedName>
        <fullName evidence="4">THAP4-like heme-binding beta-barrel domain-containing protein</fullName>
    </recommendedName>
</protein>
<organism evidence="2 3">
    <name type="scientific">Sulfidibacter corallicola</name>
    <dbReference type="NCBI Taxonomy" id="2818388"/>
    <lineage>
        <taxon>Bacteria</taxon>
        <taxon>Pseudomonadati</taxon>
        <taxon>Acidobacteriota</taxon>
        <taxon>Holophagae</taxon>
        <taxon>Acanthopleuribacterales</taxon>
        <taxon>Acanthopleuribacteraceae</taxon>
        <taxon>Sulfidibacter</taxon>
    </lineage>
</organism>
<dbReference type="AlphaFoldDB" id="A0A8A4TQ66"/>
<dbReference type="KEGG" id="scor:J3U87_04450"/>
<dbReference type="RefSeq" id="WP_237381826.1">
    <property type="nucleotide sequence ID" value="NZ_CP071793.1"/>
</dbReference>
<dbReference type="Proteomes" id="UP000663929">
    <property type="component" value="Chromosome"/>
</dbReference>
<evidence type="ECO:0000256" key="1">
    <source>
        <dbReference type="SAM" id="SignalP"/>
    </source>
</evidence>
<dbReference type="EMBL" id="CP071793">
    <property type="protein sequence ID" value="QTD51700.1"/>
    <property type="molecule type" value="Genomic_DNA"/>
</dbReference>
<keyword evidence="1" id="KW-0732">Signal</keyword>
<accession>A0A8A4TQ66</accession>
<feature type="chain" id="PRO_5035196622" description="THAP4-like heme-binding beta-barrel domain-containing protein" evidence="1">
    <location>
        <begin position="24"/>
        <end position="191"/>
    </location>
</feature>